<protein>
    <submittedName>
        <fullName evidence="1">Uncharacterized protein</fullName>
    </submittedName>
</protein>
<accession>A0A4P7NII3</accession>
<reference evidence="1 2" key="1">
    <citation type="journal article" date="2019" name="Mol. Biol. Evol.">
        <title>Blast fungal genomes show frequent chromosomal changes, gene gains and losses, and effector gene turnover.</title>
        <authorList>
            <person name="Gomez Luciano L.B."/>
            <person name="Jason Tsai I."/>
            <person name="Chuma I."/>
            <person name="Tosa Y."/>
            <person name="Chen Y.H."/>
            <person name="Li J.Y."/>
            <person name="Li M.Y."/>
            <person name="Jade Lu M.Y."/>
            <person name="Nakayashiki H."/>
            <person name="Li W.H."/>
        </authorList>
    </citation>
    <scope>NUCLEOTIDE SEQUENCE [LARGE SCALE GENOMIC DNA]</scope>
    <source>
        <strain evidence="1">MZ5-1-6</strain>
    </source>
</reference>
<dbReference type="AlphaFoldDB" id="A0A4P7NII3"/>
<sequence length="118" mass="12842">MQLSKLLQATGATLAFLPSGVLAKCVIGLTFNGNWVPNNRFVISPGGKFSFIANYVIIPVRLDESCHWHQDLAENAKPVIIPSGYGIKSCDKGDFVNNQCQEPPKRTSIGGTKVYAFN</sequence>
<proteinExistence type="predicted"/>
<dbReference type="Proteomes" id="UP000294847">
    <property type="component" value="Chromosome 4"/>
</dbReference>
<evidence type="ECO:0000313" key="2">
    <source>
        <dbReference type="Proteomes" id="UP000294847"/>
    </source>
</evidence>
<evidence type="ECO:0000313" key="1">
    <source>
        <dbReference type="EMBL" id="QBZ61813.1"/>
    </source>
</evidence>
<gene>
    <name evidence="1" type="ORF">PoMZ_08771</name>
</gene>
<name>A0A4P7NII3_PYROR</name>
<dbReference type="EMBL" id="CP034207">
    <property type="protein sequence ID" value="QBZ61813.1"/>
    <property type="molecule type" value="Genomic_DNA"/>
</dbReference>
<organism evidence="1 2">
    <name type="scientific">Pyricularia oryzae</name>
    <name type="common">Rice blast fungus</name>
    <name type="synonym">Magnaporthe oryzae</name>
    <dbReference type="NCBI Taxonomy" id="318829"/>
    <lineage>
        <taxon>Eukaryota</taxon>
        <taxon>Fungi</taxon>
        <taxon>Dikarya</taxon>
        <taxon>Ascomycota</taxon>
        <taxon>Pezizomycotina</taxon>
        <taxon>Sordariomycetes</taxon>
        <taxon>Sordariomycetidae</taxon>
        <taxon>Magnaporthales</taxon>
        <taxon>Pyriculariaceae</taxon>
        <taxon>Pyricularia</taxon>
    </lineage>
</organism>